<gene>
    <name evidence="2" type="ORF">DY000_02023545</name>
</gene>
<name>A0ABQ7E8P2_BRACR</name>
<dbReference type="Pfam" id="PF02721">
    <property type="entry name" value="DUF223"/>
    <property type="match status" value="1"/>
</dbReference>
<dbReference type="InterPro" id="IPR003871">
    <property type="entry name" value="RFA1B/D_OB_1st"/>
</dbReference>
<comment type="caution">
    <text evidence="2">The sequence shown here is derived from an EMBL/GenBank/DDBJ whole genome shotgun (WGS) entry which is preliminary data.</text>
</comment>
<dbReference type="Proteomes" id="UP000266723">
    <property type="component" value="Unassembled WGS sequence"/>
</dbReference>
<evidence type="ECO:0000259" key="1">
    <source>
        <dbReference type="Pfam" id="PF02721"/>
    </source>
</evidence>
<proteinExistence type="predicted"/>
<feature type="domain" description="Replication protein A 70 kDa DNA-binding subunit B/D first OB fold" evidence="1">
    <location>
        <begin position="221"/>
        <end position="253"/>
    </location>
</feature>
<evidence type="ECO:0000313" key="2">
    <source>
        <dbReference type="EMBL" id="KAF3593206.1"/>
    </source>
</evidence>
<organism evidence="2 3">
    <name type="scientific">Brassica cretica</name>
    <name type="common">Mustard</name>
    <dbReference type="NCBI Taxonomy" id="69181"/>
    <lineage>
        <taxon>Eukaryota</taxon>
        <taxon>Viridiplantae</taxon>
        <taxon>Streptophyta</taxon>
        <taxon>Embryophyta</taxon>
        <taxon>Tracheophyta</taxon>
        <taxon>Spermatophyta</taxon>
        <taxon>Magnoliopsida</taxon>
        <taxon>eudicotyledons</taxon>
        <taxon>Gunneridae</taxon>
        <taxon>Pentapetalae</taxon>
        <taxon>rosids</taxon>
        <taxon>malvids</taxon>
        <taxon>Brassicales</taxon>
        <taxon>Brassicaceae</taxon>
        <taxon>Brassiceae</taxon>
        <taxon>Brassica</taxon>
    </lineage>
</organism>
<accession>A0ABQ7E8P2</accession>
<keyword evidence="3" id="KW-1185">Reference proteome</keyword>
<sequence>MAPDPGPTHVGVQSGLFIYSSMAGKFCFVCSKSFRKHCSVIDLSSTVRSVRESQAPYLRFSKAERDVTALVSVVAESLLPPATIPVLVKNHLILIGSVAWLFVQVVRALSVGVWHGGQARFVFMFGGGSSELSAWLGGGFKRCVTLRTSRVLVACARLSCYSGDDLRSPGIRGNEENLTFSGSSSMVENGYQFQRIPKDGLAERAGFSGWAKLVSPVGARRNIDNFLVTNNGGSYKTTNHQYKIVFIHTTDTTDITPSTLQEENMFLSLVDFESIQSGKLDTANLIDVIGQVFELGDLETV</sequence>
<reference evidence="2 3" key="1">
    <citation type="journal article" date="2020" name="BMC Genomics">
        <title>Intraspecific diversification of the crop wild relative Brassica cretica Lam. using demographic model selection.</title>
        <authorList>
            <person name="Kioukis A."/>
            <person name="Michalopoulou V.A."/>
            <person name="Briers L."/>
            <person name="Pirintsos S."/>
            <person name="Studholme D.J."/>
            <person name="Pavlidis P."/>
            <person name="Sarris P.F."/>
        </authorList>
    </citation>
    <scope>NUCLEOTIDE SEQUENCE [LARGE SCALE GENOMIC DNA]</scope>
    <source>
        <strain evidence="3">cv. PFS-1207/04</strain>
    </source>
</reference>
<dbReference type="EMBL" id="QGKV02000299">
    <property type="protein sequence ID" value="KAF3593206.1"/>
    <property type="molecule type" value="Genomic_DNA"/>
</dbReference>
<evidence type="ECO:0000313" key="3">
    <source>
        <dbReference type="Proteomes" id="UP000266723"/>
    </source>
</evidence>
<protein>
    <recommendedName>
        <fullName evidence="1">Replication protein A 70 kDa DNA-binding subunit B/D first OB fold domain-containing protein</fullName>
    </recommendedName>
</protein>